<comment type="similarity">
    <text evidence="1">Belongs to the sulfatase family.</text>
</comment>
<evidence type="ECO:0000259" key="4">
    <source>
        <dbReference type="Pfam" id="PF00884"/>
    </source>
</evidence>
<gene>
    <name evidence="5" type="ORF">V144x_03050</name>
</gene>
<evidence type="ECO:0000313" key="6">
    <source>
        <dbReference type="Proteomes" id="UP000318704"/>
    </source>
</evidence>
<dbReference type="SUPFAM" id="SSF53649">
    <property type="entry name" value="Alkaline phosphatase-like"/>
    <property type="match status" value="1"/>
</dbReference>
<proteinExistence type="inferred from homology"/>
<evidence type="ECO:0000256" key="3">
    <source>
        <dbReference type="SAM" id="SignalP"/>
    </source>
</evidence>
<name>A0A517VPD4_9PLAN</name>
<accession>A0A517VPD4</accession>
<evidence type="ECO:0000313" key="5">
    <source>
        <dbReference type="EMBL" id="QDT94872.1"/>
    </source>
</evidence>
<dbReference type="GO" id="GO:0004065">
    <property type="term" value="F:arylsulfatase activity"/>
    <property type="evidence" value="ECO:0007669"/>
    <property type="project" value="UniProtKB-EC"/>
</dbReference>
<dbReference type="KEGG" id="gaw:V144x_03050"/>
<evidence type="ECO:0000256" key="1">
    <source>
        <dbReference type="ARBA" id="ARBA00008779"/>
    </source>
</evidence>
<keyword evidence="3" id="KW-0732">Signal</keyword>
<dbReference type="Proteomes" id="UP000318704">
    <property type="component" value="Chromosome"/>
</dbReference>
<protein>
    <submittedName>
        <fullName evidence="5">Arylsulfatase</fullName>
        <ecNumber evidence="5">3.1.6.1</ecNumber>
    </submittedName>
</protein>
<dbReference type="Gene3D" id="3.30.1120.10">
    <property type="match status" value="1"/>
</dbReference>
<feature type="signal peptide" evidence="3">
    <location>
        <begin position="1"/>
        <end position="23"/>
    </location>
</feature>
<dbReference type="Gene3D" id="3.40.720.10">
    <property type="entry name" value="Alkaline Phosphatase, subunit A"/>
    <property type="match status" value="1"/>
</dbReference>
<dbReference type="EC" id="3.1.6.1" evidence="5"/>
<dbReference type="PANTHER" id="PTHR42693:SF53">
    <property type="entry name" value="ENDO-4-O-SULFATASE"/>
    <property type="match status" value="1"/>
</dbReference>
<evidence type="ECO:0000256" key="2">
    <source>
        <dbReference type="ARBA" id="ARBA00022801"/>
    </source>
</evidence>
<dbReference type="Pfam" id="PF00884">
    <property type="entry name" value="Sulfatase"/>
    <property type="match status" value="1"/>
</dbReference>
<keyword evidence="2 5" id="KW-0378">Hydrolase</keyword>
<feature type="chain" id="PRO_5022015081" evidence="3">
    <location>
        <begin position="24"/>
        <end position="479"/>
    </location>
</feature>
<sequence length="479" mass="54318" precursor="true">MYMNRLFFLICLLSCLITVTADAASQKPNVVLIMCDDLGWGDTGFNGNKIIQTPHLDKMAKAGVILKRFYAGAPVCSPTRGSCLTGRNPFRYGIVTANKGHMKAQEFTLAELLKDHGYRTGHFGKWHLGTLTKTVRESNRGGPKNIKDFSPPWQNGFEVCFSTEAKVPTWDPMLKPAGKAPGKGWAAIEEGKPTKPYGTHYWNAAGEIVKDNLRGDDSKIIMDRALPFIESSTKADKPFFCVIWFHTPHLPVVAGPRYRDMYQKYDLYHSNYYGCITAMDEQIGRLRAQLKQLNSAENTMLWFCSDNGPEGNARAPGSAGPFRGRKRDLFEGGIRVPALLEWPAKIRPGTETRFPMVTSDYLPTILAAMELPVQADRPIDGMNLWPVFANKVKHRQQPIGFQFQKNAAWVTDRYKLLRKQQRSKTEYQLFDLLADPAESKDLSKEYPELVARYQTELERWMKSCEQSNQGRDYQTKKQP</sequence>
<dbReference type="InterPro" id="IPR017850">
    <property type="entry name" value="Alkaline_phosphatase_core_sf"/>
</dbReference>
<dbReference type="EMBL" id="CP037920">
    <property type="protein sequence ID" value="QDT94872.1"/>
    <property type="molecule type" value="Genomic_DNA"/>
</dbReference>
<dbReference type="InterPro" id="IPR050738">
    <property type="entry name" value="Sulfatase"/>
</dbReference>
<dbReference type="PANTHER" id="PTHR42693">
    <property type="entry name" value="ARYLSULFATASE FAMILY MEMBER"/>
    <property type="match status" value="1"/>
</dbReference>
<reference evidence="5 6" key="1">
    <citation type="submission" date="2019-03" db="EMBL/GenBank/DDBJ databases">
        <title>Deep-cultivation of Planctomycetes and their phenomic and genomic characterization uncovers novel biology.</title>
        <authorList>
            <person name="Wiegand S."/>
            <person name="Jogler M."/>
            <person name="Boedeker C."/>
            <person name="Pinto D."/>
            <person name="Vollmers J."/>
            <person name="Rivas-Marin E."/>
            <person name="Kohn T."/>
            <person name="Peeters S.H."/>
            <person name="Heuer A."/>
            <person name="Rast P."/>
            <person name="Oberbeckmann S."/>
            <person name="Bunk B."/>
            <person name="Jeske O."/>
            <person name="Meyerdierks A."/>
            <person name="Storesund J.E."/>
            <person name="Kallscheuer N."/>
            <person name="Luecker S."/>
            <person name="Lage O.M."/>
            <person name="Pohl T."/>
            <person name="Merkel B.J."/>
            <person name="Hornburger P."/>
            <person name="Mueller R.-W."/>
            <person name="Bruemmer F."/>
            <person name="Labrenz M."/>
            <person name="Spormann A.M."/>
            <person name="Op den Camp H."/>
            <person name="Overmann J."/>
            <person name="Amann R."/>
            <person name="Jetten M.S.M."/>
            <person name="Mascher T."/>
            <person name="Medema M.H."/>
            <person name="Devos D.P."/>
            <person name="Kaster A.-K."/>
            <person name="Ovreas L."/>
            <person name="Rohde M."/>
            <person name="Galperin M.Y."/>
            <person name="Jogler C."/>
        </authorList>
    </citation>
    <scope>NUCLEOTIDE SEQUENCE [LARGE SCALE GENOMIC DNA]</scope>
    <source>
        <strain evidence="5 6">V144</strain>
    </source>
</reference>
<organism evidence="5 6">
    <name type="scientific">Gimesia aquarii</name>
    <dbReference type="NCBI Taxonomy" id="2527964"/>
    <lineage>
        <taxon>Bacteria</taxon>
        <taxon>Pseudomonadati</taxon>
        <taxon>Planctomycetota</taxon>
        <taxon>Planctomycetia</taxon>
        <taxon>Planctomycetales</taxon>
        <taxon>Planctomycetaceae</taxon>
        <taxon>Gimesia</taxon>
    </lineage>
</organism>
<dbReference type="InterPro" id="IPR000917">
    <property type="entry name" value="Sulfatase_N"/>
</dbReference>
<dbReference type="AlphaFoldDB" id="A0A517VPD4"/>
<feature type="domain" description="Sulfatase N-terminal" evidence="4">
    <location>
        <begin position="28"/>
        <end position="369"/>
    </location>
</feature>